<protein>
    <submittedName>
        <fullName evidence="5">ATP-binding cassette domain-containing protein</fullName>
    </submittedName>
</protein>
<dbReference type="InterPro" id="IPR003593">
    <property type="entry name" value="AAA+_ATPase"/>
</dbReference>
<dbReference type="GO" id="GO:0016887">
    <property type="term" value="F:ATP hydrolysis activity"/>
    <property type="evidence" value="ECO:0007669"/>
    <property type="project" value="InterPro"/>
</dbReference>
<evidence type="ECO:0000256" key="3">
    <source>
        <dbReference type="ARBA" id="ARBA00022840"/>
    </source>
</evidence>
<dbReference type="PANTHER" id="PTHR43423:SF1">
    <property type="entry name" value="ABC TRANSPORTER I FAMILY MEMBER 17"/>
    <property type="match status" value="1"/>
</dbReference>
<dbReference type="InterPro" id="IPR003439">
    <property type="entry name" value="ABC_transporter-like_ATP-bd"/>
</dbReference>
<organism evidence="5">
    <name type="scientific">Clostridium botulinum</name>
    <dbReference type="NCBI Taxonomy" id="1491"/>
    <lineage>
        <taxon>Bacteria</taxon>
        <taxon>Bacillati</taxon>
        <taxon>Bacillota</taxon>
        <taxon>Clostridia</taxon>
        <taxon>Eubacteriales</taxon>
        <taxon>Clostridiaceae</taxon>
        <taxon>Clostridium</taxon>
    </lineage>
</organism>
<evidence type="ECO:0000259" key="4">
    <source>
        <dbReference type="PROSITE" id="PS50893"/>
    </source>
</evidence>
<reference evidence="5" key="1">
    <citation type="submission" date="2019-02" db="EMBL/GenBank/DDBJ databases">
        <title>Genome sequencing of Clostridium botulinum clinical isolates.</title>
        <authorList>
            <person name="Brunt J."/>
            <person name="Van Vliet A.H.M."/>
            <person name="Stringer S.C."/>
            <person name="Grant K.A."/>
            <person name="Carter A.C."/>
            <person name="Peck M.W."/>
        </authorList>
    </citation>
    <scope>NUCLEOTIDE SEQUENCE</scope>
    <source>
        <strain evidence="5">H114400598</strain>
    </source>
</reference>
<keyword evidence="3 5" id="KW-0067">ATP-binding</keyword>
<dbReference type="InterPro" id="IPR027417">
    <property type="entry name" value="P-loop_NTPase"/>
</dbReference>
<dbReference type="PANTHER" id="PTHR43423">
    <property type="entry name" value="ABC TRANSPORTER I FAMILY MEMBER 17"/>
    <property type="match status" value="1"/>
</dbReference>
<dbReference type="Gene3D" id="3.40.50.300">
    <property type="entry name" value="P-loop containing nucleotide triphosphate hydrolases"/>
    <property type="match status" value="1"/>
</dbReference>
<dbReference type="GO" id="GO:0005315">
    <property type="term" value="F:phosphate transmembrane transporter activity"/>
    <property type="evidence" value="ECO:0007669"/>
    <property type="project" value="InterPro"/>
</dbReference>
<comment type="caution">
    <text evidence="5">The sequence shown here is derived from an EMBL/GenBank/DDBJ whole genome shotgun (WGS) entry which is preliminary data.</text>
</comment>
<dbReference type="GO" id="GO:0005524">
    <property type="term" value="F:ATP binding"/>
    <property type="evidence" value="ECO:0007669"/>
    <property type="project" value="UniProtKB-KW"/>
</dbReference>
<dbReference type="GO" id="GO:0035435">
    <property type="term" value="P:phosphate ion transmembrane transport"/>
    <property type="evidence" value="ECO:0007669"/>
    <property type="project" value="InterPro"/>
</dbReference>
<dbReference type="InterPro" id="IPR017871">
    <property type="entry name" value="ABC_transporter-like_CS"/>
</dbReference>
<dbReference type="GO" id="GO:0016020">
    <property type="term" value="C:membrane"/>
    <property type="evidence" value="ECO:0007669"/>
    <property type="project" value="InterPro"/>
</dbReference>
<gene>
    <name evidence="5" type="ORF">EXM56_13610</name>
</gene>
<name>A0A6G4CRV9_CLOBO</name>
<dbReference type="SUPFAM" id="SSF52540">
    <property type="entry name" value="P-loop containing nucleoside triphosphate hydrolases"/>
    <property type="match status" value="1"/>
</dbReference>
<dbReference type="InterPro" id="IPR005670">
    <property type="entry name" value="PstB-like"/>
</dbReference>
<sequence>MNILETNNLNVYLDKNHILKNLNLNLNIEKNKVTAIIGPSGCGKSTLLKTLNGIIKEEINFNIEGDIYFNGENTESISLELLRRKIGCVFQSPAPFPFSIYKNFNYVLKYYGIKDKSKVNKIIEEKLKLVGLYDEVQDNLNMSALKLSGGQQQRLCIGRALLPEPEILLMDEPCSALDTKNTAIIEKLLLELKEKYTILIVTHNLAQAKRVSDSTIFMLNGEVIESGQTEKVFNSPQNEETKNYISGIYG</sequence>
<keyword evidence="1" id="KW-0813">Transport</keyword>
<evidence type="ECO:0000256" key="1">
    <source>
        <dbReference type="ARBA" id="ARBA00022448"/>
    </source>
</evidence>
<dbReference type="PROSITE" id="PS00211">
    <property type="entry name" value="ABC_TRANSPORTER_1"/>
    <property type="match status" value="1"/>
</dbReference>
<evidence type="ECO:0000313" key="5">
    <source>
        <dbReference type="EMBL" id="NEZ76329.1"/>
    </source>
</evidence>
<accession>A0A6G4CRV9</accession>
<proteinExistence type="predicted"/>
<dbReference type="CDD" id="cd03260">
    <property type="entry name" value="ABC_PstB_phosphate_transporter"/>
    <property type="match status" value="1"/>
</dbReference>
<dbReference type="SMART" id="SM00382">
    <property type="entry name" value="AAA"/>
    <property type="match status" value="1"/>
</dbReference>
<keyword evidence="2" id="KW-0547">Nucleotide-binding</keyword>
<feature type="domain" description="ABC transporter" evidence="4">
    <location>
        <begin position="4"/>
        <end position="245"/>
    </location>
</feature>
<dbReference type="EMBL" id="SGKT01000033">
    <property type="protein sequence ID" value="NEZ76329.1"/>
    <property type="molecule type" value="Genomic_DNA"/>
</dbReference>
<dbReference type="Pfam" id="PF00005">
    <property type="entry name" value="ABC_tran"/>
    <property type="match status" value="1"/>
</dbReference>
<dbReference type="AlphaFoldDB" id="A0A6G4CRV9"/>
<evidence type="ECO:0000256" key="2">
    <source>
        <dbReference type="ARBA" id="ARBA00022741"/>
    </source>
</evidence>
<dbReference type="PROSITE" id="PS50893">
    <property type="entry name" value="ABC_TRANSPORTER_2"/>
    <property type="match status" value="1"/>
</dbReference>